<keyword evidence="13" id="KW-1185">Reference proteome</keyword>
<dbReference type="FunFam" id="3.30.730.10:FF:000001">
    <property type="entry name" value="Ethylene-responsive transcription factor 2"/>
    <property type="match status" value="1"/>
</dbReference>
<dbReference type="GO" id="GO:0009873">
    <property type="term" value="P:ethylene-activated signaling pathway"/>
    <property type="evidence" value="ECO:0007669"/>
    <property type="project" value="UniProtKB-KW"/>
</dbReference>
<evidence type="ECO:0000256" key="5">
    <source>
        <dbReference type="ARBA" id="ARBA00023125"/>
    </source>
</evidence>
<gene>
    <name evidence="12" type="ORF">RHGRI_005998</name>
</gene>
<dbReference type="GO" id="GO:0005634">
    <property type="term" value="C:nucleus"/>
    <property type="evidence" value="ECO:0007669"/>
    <property type="project" value="UniProtKB-SubCell"/>
</dbReference>
<evidence type="ECO:0000259" key="11">
    <source>
        <dbReference type="PROSITE" id="PS51032"/>
    </source>
</evidence>
<organism evidence="12 13">
    <name type="scientific">Rhododendron griersonianum</name>
    <dbReference type="NCBI Taxonomy" id="479676"/>
    <lineage>
        <taxon>Eukaryota</taxon>
        <taxon>Viridiplantae</taxon>
        <taxon>Streptophyta</taxon>
        <taxon>Embryophyta</taxon>
        <taxon>Tracheophyta</taxon>
        <taxon>Spermatophyta</taxon>
        <taxon>Magnoliopsida</taxon>
        <taxon>eudicotyledons</taxon>
        <taxon>Gunneridae</taxon>
        <taxon>Pentapetalae</taxon>
        <taxon>asterids</taxon>
        <taxon>Ericales</taxon>
        <taxon>Ericaceae</taxon>
        <taxon>Ericoideae</taxon>
        <taxon>Rhodoreae</taxon>
        <taxon>Rhododendron</taxon>
    </lineage>
</organism>
<evidence type="ECO:0000256" key="8">
    <source>
        <dbReference type="ARBA" id="ARBA00023242"/>
    </source>
</evidence>
<dbReference type="InterPro" id="IPR036955">
    <property type="entry name" value="AP2/ERF_dom_sf"/>
</dbReference>
<dbReference type="CDD" id="cd00018">
    <property type="entry name" value="AP2"/>
    <property type="match status" value="1"/>
</dbReference>
<protein>
    <recommendedName>
        <fullName evidence="11">AP2/ERF domain-containing protein</fullName>
    </recommendedName>
</protein>
<feature type="region of interest" description="Disordered" evidence="10">
    <location>
        <begin position="216"/>
        <end position="260"/>
    </location>
</feature>
<comment type="caution">
    <text evidence="12">The sequence shown here is derived from an EMBL/GenBank/DDBJ whole genome shotgun (WGS) entry which is preliminary data.</text>
</comment>
<dbReference type="Gene3D" id="3.30.730.10">
    <property type="entry name" value="AP2/ERF domain"/>
    <property type="match status" value="1"/>
</dbReference>
<evidence type="ECO:0000256" key="4">
    <source>
        <dbReference type="ARBA" id="ARBA00023015"/>
    </source>
</evidence>
<dbReference type="GO" id="GO:0003700">
    <property type="term" value="F:DNA-binding transcription factor activity"/>
    <property type="evidence" value="ECO:0007669"/>
    <property type="project" value="InterPro"/>
</dbReference>
<dbReference type="GO" id="GO:0006952">
    <property type="term" value="P:defense response"/>
    <property type="evidence" value="ECO:0007669"/>
    <property type="project" value="UniProtKB-KW"/>
</dbReference>
<dbReference type="Pfam" id="PF00847">
    <property type="entry name" value="AP2"/>
    <property type="match status" value="1"/>
</dbReference>
<evidence type="ECO:0000256" key="9">
    <source>
        <dbReference type="ARBA" id="ARBA00024343"/>
    </source>
</evidence>
<dbReference type="SUPFAM" id="SSF54171">
    <property type="entry name" value="DNA-binding domain"/>
    <property type="match status" value="1"/>
</dbReference>
<proteinExistence type="inferred from homology"/>
<reference evidence="12" key="1">
    <citation type="submission" date="2020-08" db="EMBL/GenBank/DDBJ databases">
        <title>Plant Genome Project.</title>
        <authorList>
            <person name="Zhang R.-G."/>
        </authorList>
    </citation>
    <scope>NUCLEOTIDE SEQUENCE</scope>
    <source>
        <strain evidence="12">WSP0</strain>
        <tissue evidence="12">Leaf</tissue>
    </source>
</reference>
<dbReference type="Proteomes" id="UP000823749">
    <property type="component" value="Chromosome 2"/>
</dbReference>
<dbReference type="EMBL" id="JACTNZ010000002">
    <property type="protein sequence ID" value="KAG5563429.1"/>
    <property type="molecule type" value="Genomic_DNA"/>
</dbReference>
<evidence type="ECO:0000256" key="10">
    <source>
        <dbReference type="SAM" id="MobiDB-lite"/>
    </source>
</evidence>
<dbReference type="AlphaFoldDB" id="A0AAV6LGE7"/>
<dbReference type="PANTHER" id="PTHR31657:SF20">
    <property type="entry name" value="ETHYLENE-RESPONSIVE TRANSCRIPTION FACTOR ERF061"/>
    <property type="match status" value="1"/>
</dbReference>
<keyword evidence="3" id="KW-0611">Plant defense</keyword>
<evidence type="ECO:0000256" key="3">
    <source>
        <dbReference type="ARBA" id="ARBA00022821"/>
    </source>
</evidence>
<accession>A0AAV6LGE7</accession>
<evidence type="ECO:0000256" key="6">
    <source>
        <dbReference type="ARBA" id="ARBA00023159"/>
    </source>
</evidence>
<dbReference type="InterPro" id="IPR016177">
    <property type="entry name" value="DNA-bd_dom_sf"/>
</dbReference>
<evidence type="ECO:0000256" key="7">
    <source>
        <dbReference type="ARBA" id="ARBA00023163"/>
    </source>
</evidence>
<name>A0AAV6LGE7_9ERIC</name>
<dbReference type="GO" id="GO:0000976">
    <property type="term" value="F:transcription cis-regulatory region binding"/>
    <property type="evidence" value="ECO:0007669"/>
    <property type="project" value="UniProtKB-ARBA"/>
</dbReference>
<keyword evidence="2" id="KW-0936">Ethylene signaling pathway</keyword>
<dbReference type="InterPro" id="IPR001471">
    <property type="entry name" value="AP2/ERF_dom"/>
</dbReference>
<feature type="domain" description="AP2/ERF" evidence="11">
    <location>
        <begin position="121"/>
        <end position="178"/>
    </location>
</feature>
<dbReference type="InterPro" id="IPR051758">
    <property type="entry name" value="ERF/AP2-like"/>
</dbReference>
<evidence type="ECO:0000256" key="2">
    <source>
        <dbReference type="ARBA" id="ARBA00022745"/>
    </source>
</evidence>
<dbReference type="PANTHER" id="PTHR31657">
    <property type="entry name" value="ETHYLENE-RESPONSIVE TRANSCRIPTION FACTOR ERF061"/>
    <property type="match status" value="1"/>
</dbReference>
<keyword evidence="5" id="KW-0238">DNA-binding</keyword>
<dbReference type="PROSITE" id="PS51032">
    <property type="entry name" value="AP2_ERF"/>
    <property type="match status" value="1"/>
</dbReference>
<evidence type="ECO:0000256" key="1">
    <source>
        <dbReference type="ARBA" id="ARBA00004123"/>
    </source>
</evidence>
<dbReference type="PRINTS" id="PR00367">
    <property type="entry name" value="ETHRSPELEMNT"/>
</dbReference>
<comment type="subcellular location">
    <subcellularLocation>
        <location evidence="1">Nucleus</location>
    </subcellularLocation>
</comment>
<keyword evidence="4" id="KW-0805">Transcription regulation</keyword>
<keyword evidence="7" id="KW-0804">Transcription</keyword>
<sequence>MSLSCLHNQIPSKFSKKTARMQENTIPFTFNSNTHVQHSLSDLILSGGTNALDSIFSHFTQSIPTTNQITNPLVSGTSVLYLQQRDRLQKFYEQNRTNSIIPQIPITNPIQNPVFYAKKKQYIGVRQRHWGKWVAEIRLPQNRVRVWLGTYDNAEAAAYAYDRAAYKLRGEYAKLNFPNLKDPTELGFGDCAKLDELKSAVDAKIQAICQKIKKEKGRKSGRKNGSSNGREKGVEGDSGCSTSSLVSASGGDGGLSVSEDGIWKGGNSPEVFLSEGTTPKWKAPAQGNVKINCDAWLKKELGQGSDY</sequence>
<comment type="similarity">
    <text evidence="9">Belongs to the AP2/ERF transcription factor family. ERF subfamily.</text>
</comment>
<keyword evidence="6" id="KW-0010">Activator</keyword>
<evidence type="ECO:0000313" key="12">
    <source>
        <dbReference type="EMBL" id="KAG5563429.1"/>
    </source>
</evidence>
<dbReference type="SMART" id="SM00380">
    <property type="entry name" value="AP2"/>
    <property type="match status" value="1"/>
</dbReference>
<evidence type="ECO:0000313" key="13">
    <source>
        <dbReference type="Proteomes" id="UP000823749"/>
    </source>
</evidence>
<keyword evidence="8" id="KW-0539">Nucleus</keyword>